<proteinExistence type="predicted"/>
<dbReference type="AlphaFoldDB" id="A0A0V0GN54"/>
<evidence type="ECO:0000313" key="1">
    <source>
        <dbReference type="EMBL" id="JAP09416.1"/>
    </source>
</evidence>
<dbReference type="EMBL" id="GEDG01035050">
    <property type="protein sequence ID" value="JAP09416.1"/>
    <property type="molecule type" value="Transcribed_RNA"/>
</dbReference>
<protein>
    <submittedName>
        <fullName evidence="1">Putative ovule protein</fullName>
    </submittedName>
</protein>
<name>A0A0V0GN54_SOLCH</name>
<accession>A0A0V0GN54</accession>
<organism evidence="1">
    <name type="scientific">Solanum chacoense</name>
    <name type="common">Chaco potato</name>
    <dbReference type="NCBI Taxonomy" id="4108"/>
    <lineage>
        <taxon>Eukaryota</taxon>
        <taxon>Viridiplantae</taxon>
        <taxon>Streptophyta</taxon>
        <taxon>Embryophyta</taxon>
        <taxon>Tracheophyta</taxon>
        <taxon>Spermatophyta</taxon>
        <taxon>Magnoliopsida</taxon>
        <taxon>eudicotyledons</taxon>
        <taxon>Gunneridae</taxon>
        <taxon>Pentapetalae</taxon>
        <taxon>asterids</taxon>
        <taxon>lamiids</taxon>
        <taxon>Solanales</taxon>
        <taxon>Solanaceae</taxon>
        <taxon>Solanoideae</taxon>
        <taxon>Solaneae</taxon>
        <taxon>Solanum</taxon>
    </lineage>
</organism>
<reference evidence="1" key="1">
    <citation type="submission" date="2015-12" db="EMBL/GenBank/DDBJ databases">
        <title>Gene expression during late stages of embryo sac development: a critical building block for successful pollen-pistil interactions.</title>
        <authorList>
            <person name="Liu Y."/>
            <person name="Joly V."/>
            <person name="Sabar M."/>
            <person name="Matton D.P."/>
        </authorList>
    </citation>
    <scope>NUCLEOTIDE SEQUENCE</scope>
</reference>
<sequence length="64" mass="7550">MTGFCIITSAYCSMQLVLRRSERLPTITQCSIYVVRILSEYVSRFIVSYKKNHIEYSIGYTRIF</sequence>